<name>A0A0A0LPR6_CUCSA</name>
<gene>
    <name evidence="2" type="ORF">Csa_1G025230</name>
</gene>
<sequence>MDIDSNPMLAMIRPDGAVAYAKHINKQDCSWIPIPNIPRVTPSKPSKPIEGSRIQTG</sequence>
<dbReference type="EMBL" id="CM002922">
    <property type="protein sequence ID" value="KGN63890.1"/>
    <property type="molecule type" value="Genomic_DNA"/>
</dbReference>
<evidence type="ECO:0000256" key="1">
    <source>
        <dbReference type="SAM" id="MobiDB-lite"/>
    </source>
</evidence>
<reference evidence="2 3" key="1">
    <citation type="journal article" date="2009" name="Nat. Genet.">
        <title>The genome of the cucumber, Cucumis sativus L.</title>
        <authorList>
            <person name="Huang S."/>
            <person name="Li R."/>
            <person name="Zhang Z."/>
            <person name="Li L."/>
            <person name="Gu X."/>
            <person name="Fan W."/>
            <person name="Lucas W.J."/>
            <person name="Wang X."/>
            <person name="Xie B."/>
            <person name="Ni P."/>
            <person name="Ren Y."/>
            <person name="Zhu H."/>
            <person name="Li J."/>
            <person name="Lin K."/>
            <person name="Jin W."/>
            <person name="Fei Z."/>
            <person name="Li G."/>
            <person name="Staub J."/>
            <person name="Kilian A."/>
            <person name="van der Vossen E.A."/>
            <person name="Wu Y."/>
            <person name="Guo J."/>
            <person name="He J."/>
            <person name="Jia Z."/>
            <person name="Ren Y."/>
            <person name="Tian G."/>
            <person name="Lu Y."/>
            <person name="Ruan J."/>
            <person name="Qian W."/>
            <person name="Wang M."/>
            <person name="Huang Q."/>
            <person name="Li B."/>
            <person name="Xuan Z."/>
            <person name="Cao J."/>
            <person name="Asan"/>
            <person name="Wu Z."/>
            <person name="Zhang J."/>
            <person name="Cai Q."/>
            <person name="Bai Y."/>
            <person name="Zhao B."/>
            <person name="Han Y."/>
            <person name="Li Y."/>
            <person name="Li X."/>
            <person name="Wang S."/>
            <person name="Shi Q."/>
            <person name="Liu S."/>
            <person name="Cho W.K."/>
            <person name="Kim J.Y."/>
            <person name="Xu Y."/>
            <person name="Heller-Uszynska K."/>
            <person name="Miao H."/>
            <person name="Cheng Z."/>
            <person name="Zhang S."/>
            <person name="Wu J."/>
            <person name="Yang Y."/>
            <person name="Kang H."/>
            <person name="Li M."/>
            <person name="Liang H."/>
            <person name="Ren X."/>
            <person name="Shi Z."/>
            <person name="Wen M."/>
            <person name="Jian M."/>
            <person name="Yang H."/>
            <person name="Zhang G."/>
            <person name="Yang Z."/>
            <person name="Chen R."/>
            <person name="Liu S."/>
            <person name="Li J."/>
            <person name="Ma L."/>
            <person name="Liu H."/>
            <person name="Zhou Y."/>
            <person name="Zhao J."/>
            <person name="Fang X."/>
            <person name="Li G."/>
            <person name="Fang L."/>
            <person name="Li Y."/>
            <person name="Liu D."/>
            <person name="Zheng H."/>
            <person name="Zhang Y."/>
            <person name="Qin N."/>
            <person name="Li Z."/>
            <person name="Yang G."/>
            <person name="Yang S."/>
            <person name="Bolund L."/>
            <person name="Kristiansen K."/>
            <person name="Zheng H."/>
            <person name="Li S."/>
            <person name="Zhang X."/>
            <person name="Yang H."/>
            <person name="Wang J."/>
            <person name="Sun R."/>
            <person name="Zhang B."/>
            <person name="Jiang S."/>
            <person name="Wang J."/>
            <person name="Du Y."/>
            <person name="Li S."/>
        </authorList>
    </citation>
    <scope>NUCLEOTIDE SEQUENCE [LARGE SCALE GENOMIC DNA]</scope>
    <source>
        <strain evidence="3">cv. 9930</strain>
    </source>
</reference>
<keyword evidence="3" id="KW-1185">Reference proteome</keyword>
<evidence type="ECO:0000313" key="3">
    <source>
        <dbReference type="Proteomes" id="UP000029981"/>
    </source>
</evidence>
<evidence type="ECO:0000313" key="2">
    <source>
        <dbReference type="EMBL" id="KGN63890.1"/>
    </source>
</evidence>
<reference evidence="2 3" key="3">
    <citation type="journal article" date="2010" name="BMC Genomics">
        <title>Transcriptome sequencing and comparative analysis of cucumber flowers with different sex types.</title>
        <authorList>
            <person name="Guo S."/>
            <person name="Zheng Y."/>
            <person name="Joung J.G."/>
            <person name="Liu S."/>
            <person name="Zhang Z."/>
            <person name="Crasta O.R."/>
            <person name="Sobral B.W."/>
            <person name="Xu Y."/>
            <person name="Huang S."/>
            <person name="Fei Z."/>
        </authorList>
    </citation>
    <scope>NUCLEOTIDE SEQUENCE [LARGE SCALE GENOMIC DNA]</scope>
    <source>
        <strain evidence="3">cv. 9930</strain>
    </source>
</reference>
<dbReference type="Gramene" id="KGN63890">
    <property type="protein sequence ID" value="KGN63890"/>
    <property type="gene ID" value="Csa_1G025230"/>
</dbReference>
<organism evidence="2 3">
    <name type="scientific">Cucumis sativus</name>
    <name type="common">Cucumber</name>
    <dbReference type="NCBI Taxonomy" id="3659"/>
    <lineage>
        <taxon>Eukaryota</taxon>
        <taxon>Viridiplantae</taxon>
        <taxon>Streptophyta</taxon>
        <taxon>Embryophyta</taxon>
        <taxon>Tracheophyta</taxon>
        <taxon>Spermatophyta</taxon>
        <taxon>Magnoliopsida</taxon>
        <taxon>eudicotyledons</taxon>
        <taxon>Gunneridae</taxon>
        <taxon>Pentapetalae</taxon>
        <taxon>rosids</taxon>
        <taxon>fabids</taxon>
        <taxon>Cucurbitales</taxon>
        <taxon>Cucurbitaceae</taxon>
        <taxon>Benincaseae</taxon>
        <taxon>Cucumis</taxon>
    </lineage>
</organism>
<dbReference type="AlphaFoldDB" id="A0A0A0LPR6"/>
<reference evidence="2 3" key="4">
    <citation type="journal article" date="2011" name="BMC Genomics">
        <title>RNA-Seq improves annotation of protein-coding genes in the cucumber genome.</title>
        <authorList>
            <person name="Li Z."/>
            <person name="Zhang Z."/>
            <person name="Yan P."/>
            <person name="Huang S."/>
            <person name="Fei Z."/>
            <person name="Lin K."/>
        </authorList>
    </citation>
    <scope>NUCLEOTIDE SEQUENCE [LARGE SCALE GENOMIC DNA]</scope>
    <source>
        <strain evidence="3">cv. 9930</strain>
    </source>
</reference>
<protein>
    <submittedName>
        <fullName evidence="2">Uncharacterized protein</fullName>
    </submittedName>
</protein>
<proteinExistence type="predicted"/>
<feature type="region of interest" description="Disordered" evidence="1">
    <location>
        <begin position="36"/>
        <end position="57"/>
    </location>
</feature>
<dbReference type="Proteomes" id="UP000029981">
    <property type="component" value="Chromosome 1"/>
</dbReference>
<accession>A0A0A0LPR6</accession>
<reference evidence="2 3" key="2">
    <citation type="journal article" date="2009" name="PLoS ONE">
        <title>An integrated genetic and cytogenetic map of the cucumber genome.</title>
        <authorList>
            <person name="Ren Y."/>
            <person name="Zhang Z."/>
            <person name="Liu J."/>
            <person name="Staub J.E."/>
            <person name="Han Y."/>
            <person name="Cheng Z."/>
            <person name="Li X."/>
            <person name="Lu J."/>
            <person name="Miao H."/>
            <person name="Kang H."/>
            <person name="Xie B."/>
            <person name="Gu X."/>
            <person name="Wang X."/>
            <person name="Du Y."/>
            <person name="Jin W."/>
            <person name="Huang S."/>
        </authorList>
    </citation>
    <scope>NUCLEOTIDE SEQUENCE [LARGE SCALE GENOMIC DNA]</scope>
    <source>
        <strain evidence="3">cv. 9930</strain>
    </source>
</reference>